<dbReference type="SUPFAM" id="SSF51445">
    <property type="entry name" value="(Trans)glycosidases"/>
    <property type="match status" value="1"/>
</dbReference>
<dbReference type="InterPro" id="IPR017853">
    <property type="entry name" value="GH"/>
</dbReference>
<feature type="signal peptide" evidence="1">
    <location>
        <begin position="1"/>
        <end position="22"/>
    </location>
</feature>
<protein>
    <submittedName>
        <fullName evidence="3">Agarase</fullName>
        <ecNumber evidence="3">3.2.1.81</ecNumber>
    </submittedName>
</protein>
<dbReference type="InterPro" id="IPR040669">
    <property type="entry name" value="Agarase_CBM"/>
</dbReference>
<gene>
    <name evidence="3" type="ORF">FHR24_001296</name>
</gene>
<keyword evidence="3" id="KW-0326">Glycosidase</keyword>
<accession>A0ABX0U7N0</accession>
<reference evidence="3 4" key="1">
    <citation type="submission" date="2020-03" db="EMBL/GenBank/DDBJ databases">
        <title>Genomic Encyclopedia of Type Strains, Phase IV (KMG-IV): sequencing the most valuable type-strain genomes for metagenomic binning, comparative biology and taxonomic classification.</title>
        <authorList>
            <person name="Goeker M."/>
        </authorList>
    </citation>
    <scope>NUCLEOTIDE SEQUENCE [LARGE SCALE GENOMIC DNA]</scope>
    <source>
        <strain evidence="3 4">DSM 101599</strain>
    </source>
</reference>
<feature type="chain" id="PRO_5045735579" evidence="1">
    <location>
        <begin position="23"/>
        <end position="776"/>
    </location>
</feature>
<keyword evidence="1" id="KW-0732">Signal</keyword>
<sequence length="776" mass="88768">MSLKSNVLVVFSVLCLAVSIHAQKHKTIWDGQKQIQLLDFESKKELKIIKPLISKITLVNGNGVTSGTKALKINFKADEKVSGIDIHPTSTWKTSKLGDFCFVFDAANLSNVSANIWVEVFSAKGGSARRIALLPANKEQTYYFELKGSGVKKENGIRNNPAPWKSNSIMMMNNNARNQIDVSQISRIRISVRNNYDDKIIVLDNIRLVTSPKKDPNYLIGFVDKFGQNAKVDFPLKVTSDKQLKEIADKELKTLAVSKPMSDRSKFGGWKKGPKLKATGYFRTEKYNGKWGLVDPEGFLYFSNGIANVRMANSTTFTGMDYKNEAIRHRDPKDIIPEDSKDIVAIPNKIRKTAFNAYPWRRKMFLELPSYEDPLANHYSYRRESHVGDIKQGETYSFYRANLERKYGEQFAGSYLMKWRDVTIDRMLDWGFTSFGNWAGEEFYGSKRMPYFANTWVIGDFKTIGKGTWHNMGDPFDSEFANRTKFAITKVANQVKNSPWCVGVFVDNEKSWGNPGSFKSRYILALDALEMADVELPIKQVYMSFLKEKYKTASKLSSAWNVKIDSWTTLSKGMSFHKIKNPNKKIAEDLGVMVEIYATKYFQIVHDELQKQLPNHLYLGCRLTAWGMTPEVRKAAAKYVDVFSFNYYREAFGKKFWSFMEGIDKPAMIGEFHYGASSDTGFLFPGNIQTTDQTDRARLYKQYVNQVIDNPYFVGVHWFQYFDCNITGRAHDGGNGNIGFVTVTDRPYVEMVKAAKEVNENLYERKFGKIKKQDNK</sequence>
<evidence type="ECO:0000313" key="4">
    <source>
        <dbReference type="Proteomes" id="UP000745859"/>
    </source>
</evidence>
<dbReference type="Pfam" id="PF17992">
    <property type="entry name" value="Agarase_CBM"/>
    <property type="match status" value="1"/>
</dbReference>
<keyword evidence="3" id="KW-0378">Hydrolase</keyword>
<comment type="caution">
    <text evidence="3">The sequence shown here is derived from an EMBL/GenBank/DDBJ whole genome shotgun (WGS) entry which is preliminary data.</text>
</comment>
<keyword evidence="4" id="KW-1185">Reference proteome</keyword>
<dbReference type="EMBL" id="JAASQL010000001">
    <property type="protein sequence ID" value="NIJ44857.1"/>
    <property type="molecule type" value="Genomic_DNA"/>
</dbReference>
<feature type="domain" description="Agarase CBM-like" evidence="2">
    <location>
        <begin position="39"/>
        <end position="219"/>
    </location>
</feature>
<dbReference type="EC" id="3.2.1.81" evidence="3"/>
<organism evidence="3 4">
    <name type="scientific">Wenyingzhuangia heitensis</name>
    <dbReference type="NCBI Taxonomy" id="1487859"/>
    <lineage>
        <taxon>Bacteria</taxon>
        <taxon>Pseudomonadati</taxon>
        <taxon>Bacteroidota</taxon>
        <taxon>Flavobacteriia</taxon>
        <taxon>Flavobacteriales</taxon>
        <taxon>Flavobacteriaceae</taxon>
        <taxon>Wenyingzhuangia</taxon>
    </lineage>
</organism>
<evidence type="ECO:0000259" key="2">
    <source>
        <dbReference type="Pfam" id="PF17992"/>
    </source>
</evidence>
<evidence type="ECO:0000256" key="1">
    <source>
        <dbReference type="SAM" id="SignalP"/>
    </source>
</evidence>
<dbReference type="Proteomes" id="UP000745859">
    <property type="component" value="Unassembled WGS sequence"/>
</dbReference>
<dbReference type="GO" id="GO:0033916">
    <property type="term" value="F:beta-agarase activity"/>
    <property type="evidence" value="ECO:0007669"/>
    <property type="project" value="UniProtKB-EC"/>
</dbReference>
<proteinExistence type="predicted"/>
<dbReference type="Gene3D" id="3.20.20.80">
    <property type="entry name" value="Glycosidases"/>
    <property type="match status" value="1"/>
</dbReference>
<evidence type="ECO:0000313" key="3">
    <source>
        <dbReference type="EMBL" id="NIJ44857.1"/>
    </source>
</evidence>
<name>A0ABX0U7N0_9FLAO</name>
<dbReference type="Gene3D" id="2.60.120.430">
    <property type="entry name" value="Galactose-binding lectin"/>
    <property type="match status" value="1"/>
</dbReference>